<dbReference type="InterPro" id="IPR005956">
    <property type="entry name" value="4OHPhenylPyrv_dOase"/>
</dbReference>
<keyword evidence="6" id="KW-1185">Reference proteome</keyword>
<organism evidence="5 6">
    <name type="scientific">Prorocentrum cordatum</name>
    <dbReference type="NCBI Taxonomy" id="2364126"/>
    <lineage>
        <taxon>Eukaryota</taxon>
        <taxon>Sar</taxon>
        <taxon>Alveolata</taxon>
        <taxon>Dinophyceae</taxon>
        <taxon>Prorocentrales</taxon>
        <taxon>Prorocentraceae</taxon>
        <taxon>Prorocentrum</taxon>
    </lineage>
</organism>
<dbReference type="SUPFAM" id="SSF54593">
    <property type="entry name" value="Glyoxalase/Bleomycin resistance protein/Dihydroxybiphenyl dioxygenase"/>
    <property type="match status" value="2"/>
</dbReference>
<reference evidence="5" key="1">
    <citation type="submission" date="2023-10" db="EMBL/GenBank/DDBJ databases">
        <authorList>
            <person name="Chen Y."/>
            <person name="Shah S."/>
            <person name="Dougan E. K."/>
            <person name="Thang M."/>
            <person name="Chan C."/>
        </authorList>
    </citation>
    <scope>NUCLEOTIDE SEQUENCE [LARGE SCALE GENOMIC DNA]</scope>
</reference>
<comment type="pathway">
    <text evidence="1">Amino-acid degradation; L-phenylalanine degradation; acetoacetate and fumarate from L-phenylalanine: step 3/6.</text>
</comment>
<gene>
    <name evidence="5" type="ORF">PCOR1329_LOCUS38080</name>
</gene>
<keyword evidence="3" id="KW-0828">Tyrosine catabolism</keyword>
<evidence type="ECO:0000256" key="1">
    <source>
        <dbReference type="ARBA" id="ARBA00005162"/>
    </source>
</evidence>
<dbReference type="EMBL" id="CAUYUJ010014615">
    <property type="protein sequence ID" value="CAK0843860.1"/>
    <property type="molecule type" value="Genomic_DNA"/>
</dbReference>
<evidence type="ECO:0000256" key="3">
    <source>
        <dbReference type="ARBA" id="ARBA00022878"/>
    </source>
</evidence>
<dbReference type="PANTHER" id="PTHR11959">
    <property type="entry name" value="4-HYDROXYPHENYLPYRUVATE DIOXYGENASE"/>
    <property type="match status" value="1"/>
</dbReference>
<comment type="caution">
    <text evidence="5">The sequence shown here is derived from an EMBL/GenBank/DDBJ whole genome shotgun (WGS) entry which is preliminary data.</text>
</comment>
<evidence type="ECO:0000256" key="4">
    <source>
        <dbReference type="ARBA" id="ARBA00023232"/>
    </source>
</evidence>
<dbReference type="PANTHER" id="PTHR11959:SF1">
    <property type="entry name" value="4-HYDROXYPHENYLPYRUVATE DIOXYGENASE"/>
    <property type="match status" value="1"/>
</dbReference>
<proteinExistence type="predicted"/>
<evidence type="ECO:0000313" key="5">
    <source>
        <dbReference type="EMBL" id="CAK0843860.1"/>
    </source>
</evidence>
<protein>
    <recommendedName>
        <fullName evidence="2">4-hydroxyphenylpyruvate dioxygenase</fullName>
        <ecNumber evidence="2">1.13.11.27</ecNumber>
    </recommendedName>
</protein>
<dbReference type="InterPro" id="IPR029068">
    <property type="entry name" value="Glyas_Bleomycin-R_OHBP_Dase"/>
</dbReference>
<name>A0ABN9TDM4_9DINO</name>
<dbReference type="Gene3D" id="3.10.180.10">
    <property type="entry name" value="2,3-Dihydroxybiphenyl 1,2-Dioxygenase, domain 1"/>
    <property type="match status" value="1"/>
</dbReference>
<keyword evidence="4" id="KW-0585">Phenylalanine catabolism</keyword>
<dbReference type="EC" id="1.13.11.27" evidence="2"/>
<dbReference type="Proteomes" id="UP001189429">
    <property type="component" value="Unassembled WGS sequence"/>
</dbReference>
<evidence type="ECO:0000256" key="2">
    <source>
        <dbReference type="ARBA" id="ARBA00013222"/>
    </source>
</evidence>
<accession>A0ABN9TDM4</accession>
<sequence>MGSEQVGSEKGGASPMRLDVEPDCPLIVSGVDRTPNSDTSISELSVFGSREGAAAVIFQACARQVWASAKLSASSARIILPSVSFDAALYADNAICISQSTSAMNQLLQTVEEESTRYGPRLDRTNREVIHAWANRREARTRLARTHCRPGRLGAGGIVPRVCAYYKGEKQVSEEDRGTLLRFVEVHGSGKLDVLPGMRPVDATFDATGVAAYCDHWVSNVVSRTGFLDTLNDTLGFTPKVDFNAGVVAAGEAQIESTVTGNDPGTLLADREMGLKDQSQVYLPINNALSEVGHVHLYLNEIGQGVQHIASRVADLPAVVQRGNDFRRMTGAGLSFLNIPRSYYGCLTAKWLAKEAGIDGPAAEACLRGLKEAGIVDAADIVDIDATRERVLVALPEGTDAAVADHVLRARYGNLHALLRENVGEDMYLKIVRNNVLVDIQGGDMLMQIFTSKILERQTGHEAPFLEFIQRVCSECTDPATCKPRKIKPGCGGFGIRNFLTLFLSIEVSKAAKAREDARAAGDAAGEARFGQVEAFTAQLDESNPVLTAISDAMTAEGEALERGDTAEVQRWAAEKLKGNDALQAISKKYKLRMKELREGVSA</sequence>
<evidence type="ECO:0000313" key="6">
    <source>
        <dbReference type="Proteomes" id="UP001189429"/>
    </source>
</evidence>